<gene>
    <name evidence="1" type="ORF">L1049_004868</name>
</gene>
<proteinExistence type="predicted"/>
<dbReference type="EMBL" id="JBBPBK010000007">
    <property type="protein sequence ID" value="KAK9281959.1"/>
    <property type="molecule type" value="Genomic_DNA"/>
</dbReference>
<comment type="caution">
    <text evidence="1">The sequence shown here is derived from an EMBL/GenBank/DDBJ whole genome shotgun (WGS) entry which is preliminary data.</text>
</comment>
<keyword evidence="2" id="KW-1185">Reference proteome</keyword>
<dbReference type="Proteomes" id="UP001415857">
    <property type="component" value="Unassembled WGS sequence"/>
</dbReference>
<evidence type="ECO:0008006" key="3">
    <source>
        <dbReference type="Google" id="ProtNLM"/>
    </source>
</evidence>
<dbReference type="PANTHER" id="PTHR33827">
    <property type="entry name" value="PROTEIN SAWADEE HOMEODOMAIN HOMOLOG 2"/>
    <property type="match status" value="1"/>
</dbReference>
<name>A0AAP0RTR7_LIQFO</name>
<dbReference type="PANTHER" id="PTHR33827:SF2">
    <property type="entry name" value="PROTEIN SAWADEE HOMEODOMAIN HOMOLOG 1"/>
    <property type="match status" value="1"/>
</dbReference>
<dbReference type="InterPro" id="IPR039276">
    <property type="entry name" value="SHH1/2"/>
</dbReference>
<evidence type="ECO:0000313" key="1">
    <source>
        <dbReference type="EMBL" id="KAK9281959.1"/>
    </source>
</evidence>
<evidence type="ECO:0000313" key="2">
    <source>
        <dbReference type="Proteomes" id="UP001415857"/>
    </source>
</evidence>
<organism evidence="1 2">
    <name type="scientific">Liquidambar formosana</name>
    <name type="common">Formosan gum</name>
    <dbReference type="NCBI Taxonomy" id="63359"/>
    <lineage>
        <taxon>Eukaryota</taxon>
        <taxon>Viridiplantae</taxon>
        <taxon>Streptophyta</taxon>
        <taxon>Embryophyta</taxon>
        <taxon>Tracheophyta</taxon>
        <taxon>Spermatophyta</taxon>
        <taxon>Magnoliopsida</taxon>
        <taxon>eudicotyledons</taxon>
        <taxon>Gunneridae</taxon>
        <taxon>Pentapetalae</taxon>
        <taxon>Saxifragales</taxon>
        <taxon>Altingiaceae</taxon>
        <taxon>Liquidambar</taxon>
    </lineage>
</organism>
<protein>
    <recommendedName>
        <fullName evidence="3">Homeobox domain-containing protein</fullName>
    </recommendedName>
</protein>
<dbReference type="AlphaFoldDB" id="A0AAP0RTR7"/>
<reference evidence="1 2" key="1">
    <citation type="journal article" date="2024" name="Plant J.">
        <title>Genome sequences and population genomics reveal climatic adaptation and genomic divergence between two closely related sweetgum species.</title>
        <authorList>
            <person name="Xu W.Q."/>
            <person name="Ren C.Q."/>
            <person name="Zhang X.Y."/>
            <person name="Comes H.P."/>
            <person name="Liu X.H."/>
            <person name="Li Y.G."/>
            <person name="Kettle C.J."/>
            <person name="Jalonen R."/>
            <person name="Gaisberger H."/>
            <person name="Ma Y.Z."/>
            <person name="Qiu Y.X."/>
        </authorList>
    </citation>
    <scope>NUCLEOTIDE SEQUENCE [LARGE SCALE GENOMIC DNA]</scope>
    <source>
        <strain evidence="1">Hangzhou</strain>
    </source>
</reference>
<accession>A0AAP0RTR7</accession>
<sequence length="156" mass="17878">MDWQLQVMETTSLSDFTQAEIMEMNILFEEVGEESLTQEFCEELATSFSSSSSRAGRPAIQWEQVQSWFQNKQKESPAKVISSSIAPKKYVANVTIGSNQPESSQKPRGDRIKDLSELAFEAKSFKDNAWRACILQPRNTLILKIYKLFNEKIKIF</sequence>